<organism evidence="1 2">
    <name type="scientific">Parasedimentitalea maritima</name>
    <dbReference type="NCBI Taxonomy" id="2578117"/>
    <lineage>
        <taxon>Bacteria</taxon>
        <taxon>Pseudomonadati</taxon>
        <taxon>Pseudomonadota</taxon>
        <taxon>Alphaproteobacteria</taxon>
        <taxon>Rhodobacterales</taxon>
        <taxon>Paracoccaceae</taxon>
        <taxon>Parasedimentitalea</taxon>
    </lineage>
</organism>
<dbReference type="InterPro" id="IPR031723">
    <property type="entry name" value="DMSP_lyase"/>
</dbReference>
<dbReference type="Gene3D" id="2.60.120.10">
    <property type="entry name" value="Jelly Rolls"/>
    <property type="match status" value="1"/>
</dbReference>
<sequence length="201" mass="22510">MTVKRPQAMQEFLDAITSAADRCVTDHNAKISLSKIREALQTPSKMSDEVGTQLPIRDSLEEVANPQCFHRPELRHLIETFLRLEPMLTWRRRSGDMSCASENFADGHANANIIGPGGIERRTDVWLGVTLLAPNVRYPDHSHPPEETYLVLSNGAFRHGDSEWFEPGIGGTFYNSPGIVHAMRSDSTPLLAFWLLWAGTK</sequence>
<dbReference type="InterPro" id="IPR011051">
    <property type="entry name" value="RmlC_Cupin_sf"/>
</dbReference>
<gene>
    <name evidence="1" type="ORF">FEE96_18955</name>
</gene>
<reference evidence="1 2" key="1">
    <citation type="submission" date="2019-05" db="EMBL/GenBank/DDBJ databases">
        <title>Draft genome sequence of Pelagicola sp. DSW4-44.</title>
        <authorList>
            <person name="Oh J."/>
        </authorList>
    </citation>
    <scope>NUCLEOTIDE SEQUENCE [LARGE SCALE GENOMIC DNA]</scope>
    <source>
        <strain evidence="1 2">DSW4-44</strain>
    </source>
</reference>
<dbReference type="RefSeq" id="WP_138164690.1">
    <property type="nucleotide sequence ID" value="NZ_VAUA01000010.1"/>
</dbReference>
<accession>A0ABY2URM3</accession>
<dbReference type="Pfam" id="PF16867">
    <property type="entry name" value="DMSP_lyase"/>
    <property type="match status" value="1"/>
</dbReference>
<dbReference type="EMBL" id="VAUA01000010">
    <property type="protein sequence ID" value="TLP58511.1"/>
    <property type="molecule type" value="Genomic_DNA"/>
</dbReference>
<evidence type="ECO:0000313" key="2">
    <source>
        <dbReference type="Proteomes" id="UP000305041"/>
    </source>
</evidence>
<dbReference type="SUPFAM" id="SSF51182">
    <property type="entry name" value="RmlC-like cupins"/>
    <property type="match status" value="1"/>
</dbReference>
<evidence type="ECO:0000313" key="1">
    <source>
        <dbReference type="EMBL" id="TLP58511.1"/>
    </source>
</evidence>
<keyword evidence="2" id="KW-1185">Reference proteome</keyword>
<dbReference type="InterPro" id="IPR014710">
    <property type="entry name" value="RmlC-like_jellyroll"/>
</dbReference>
<comment type="caution">
    <text evidence="1">The sequence shown here is derived from an EMBL/GenBank/DDBJ whole genome shotgun (WGS) entry which is preliminary data.</text>
</comment>
<name>A0ABY2URM3_9RHOB</name>
<proteinExistence type="predicted"/>
<dbReference type="Proteomes" id="UP000305041">
    <property type="component" value="Unassembled WGS sequence"/>
</dbReference>
<protein>
    <submittedName>
        <fullName evidence="1">Transcriptional regulator</fullName>
    </submittedName>
</protein>